<dbReference type="Proteomes" id="UP000504635">
    <property type="component" value="Unplaced"/>
</dbReference>
<accession>A0A6J2Y424</accession>
<dbReference type="RefSeq" id="XP_030757750.1">
    <property type="nucleotide sequence ID" value="XM_030901890.1"/>
</dbReference>
<dbReference type="AlphaFoldDB" id="A0A6J2Y424"/>
<reference evidence="3" key="1">
    <citation type="submission" date="2025-08" db="UniProtKB">
        <authorList>
            <consortium name="RefSeq"/>
        </authorList>
    </citation>
    <scope>IDENTIFICATION</scope>
    <source>
        <tissue evidence="3">Gonads</tissue>
    </source>
</reference>
<feature type="compositionally biased region" description="Low complexity" evidence="1">
    <location>
        <begin position="70"/>
        <end position="99"/>
    </location>
</feature>
<feature type="region of interest" description="Disordered" evidence="1">
    <location>
        <begin position="50"/>
        <end position="99"/>
    </location>
</feature>
<organism evidence="2 3">
    <name type="scientific">Sitophilus oryzae</name>
    <name type="common">Rice weevil</name>
    <name type="synonym">Curculio oryzae</name>
    <dbReference type="NCBI Taxonomy" id="7048"/>
    <lineage>
        <taxon>Eukaryota</taxon>
        <taxon>Metazoa</taxon>
        <taxon>Ecdysozoa</taxon>
        <taxon>Arthropoda</taxon>
        <taxon>Hexapoda</taxon>
        <taxon>Insecta</taxon>
        <taxon>Pterygota</taxon>
        <taxon>Neoptera</taxon>
        <taxon>Endopterygota</taxon>
        <taxon>Coleoptera</taxon>
        <taxon>Polyphaga</taxon>
        <taxon>Cucujiformia</taxon>
        <taxon>Curculionidae</taxon>
        <taxon>Dryophthorinae</taxon>
        <taxon>Sitophilus</taxon>
    </lineage>
</organism>
<proteinExistence type="predicted"/>
<feature type="compositionally biased region" description="Polar residues" evidence="1">
    <location>
        <begin position="1"/>
        <end position="16"/>
    </location>
</feature>
<name>A0A6J2Y424_SITOR</name>
<gene>
    <name evidence="3" type="primary">LOC115883520</name>
</gene>
<evidence type="ECO:0000256" key="1">
    <source>
        <dbReference type="SAM" id="MobiDB-lite"/>
    </source>
</evidence>
<feature type="region of interest" description="Disordered" evidence="1">
    <location>
        <begin position="1"/>
        <end position="27"/>
    </location>
</feature>
<evidence type="ECO:0000313" key="2">
    <source>
        <dbReference type="Proteomes" id="UP000504635"/>
    </source>
</evidence>
<sequence length="172" mass="18351">MENNPGNSAPEQNQVPDSEDKNSKISEIQLIEQENAVFDTDNATNYNWAIYNDYNNDDDSVKDPDYETDSSSSCGSSCSRSSKSSSSSSGGSSNSNYSLSNLNIKSQTVEGDIRSMVLVNPQPADTQNSTYNQAAEMSVAVTKAADIQVRDASATGSQVIVNQLADAQAADI</sequence>
<protein>
    <submittedName>
        <fullName evidence="3">Uncharacterized protein LOC115883520</fullName>
    </submittedName>
</protein>
<dbReference type="KEGG" id="soy:115883520"/>
<evidence type="ECO:0000313" key="3">
    <source>
        <dbReference type="RefSeq" id="XP_030757750.1"/>
    </source>
</evidence>
<keyword evidence="2" id="KW-1185">Reference proteome</keyword>
<dbReference type="GeneID" id="115883520"/>
<dbReference type="InParanoid" id="A0A6J2Y424"/>